<proteinExistence type="inferred from homology"/>
<dbReference type="PANTHER" id="PTHR48081:SF8">
    <property type="entry name" value="ALPHA_BETA HYDROLASE FOLD-3 DOMAIN-CONTAINING PROTEIN-RELATED"/>
    <property type="match status" value="1"/>
</dbReference>
<keyword evidence="4" id="KW-0812">Transmembrane</keyword>
<dbReference type="InterPro" id="IPR050300">
    <property type="entry name" value="GDXG_lipolytic_enzyme"/>
</dbReference>
<feature type="compositionally biased region" description="Low complexity" evidence="3">
    <location>
        <begin position="361"/>
        <end position="376"/>
    </location>
</feature>
<dbReference type="EMBL" id="CAUYUJ010012514">
    <property type="protein sequence ID" value="CAK0834120.1"/>
    <property type="molecule type" value="Genomic_DNA"/>
</dbReference>
<feature type="region of interest" description="Disordered" evidence="3">
    <location>
        <begin position="348"/>
        <end position="376"/>
    </location>
</feature>
<dbReference type="InterPro" id="IPR029058">
    <property type="entry name" value="AB_hydrolase_fold"/>
</dbReference>
<feature type="transmembrane region" description="Helical" evidence="4">
    <location>
        <begin position="289"/>
        <end position="308"/>
    </location>
</feature>
<evidence type="ECO:0000256" key="4">
    <source>
        <dbReference type="SAM" id="Phobius"/>
    </source>
</evidence>
<dbReference type="Gene3D" id="3.40.50.1820">
    <property type="entry name" value="alpha/beta hydrolase"/>
    <property type="match status" value="1"/>
</dbReference>
<sequence>MRRMSVTVPRDLVALQRLTDFAESLPQFRQAYLSIGDTTVQACDAAAELGDGEWLWARGAASPAECPGLPEEQRRMVLYVHGGAFVLCNAATHRSLTLHVARATRAPVLVVHYRRPPQDPYPAALDDVVHAYRQVICTFPPQRVLVAGESAGGNLAVALCLRLSQMGLPLPGGLVLMSPWVDLSDFSSPSWHGQSDYLPADLAEHFAHAYVGQALATDELVSPSLSCSLGVLPRSLLIYGSVESIADQNALFGKRLRQAGVSVTEYVADGMVHAFPVFSDFAYGHLSQAVIFVTAVAAGAVIGLLVFAVDLALGMGPRRAAIVGASVTLCVVVAARVRSCGYSPRDFLEGERSPTREGSDTDGSGSSGGSSEAGPAALPAPLRVFQAIGAFSREVWGVPASGSPG</sequence>
<comment type="caution">
    <text evidence="6">The sequence shown here is derived from an EMBL/GenBank/DDBJ whole genome shotgun (WGS) entry which is preliminary data.</text>
</comment>
<dbReference type="PANTHER" id="PTHR48081">
    <property type="entry name" value="AB HYDROLASE SUPERFAMILY PROTEIN C4A8.06C"/>
    <property type="match status" value="1"/>
</dbReference>
<name>A0ABN9SQB5_9DINO</name>
<dbReference type="Proteomes" id="UP001189429">
    <property type="component" value="Unassembled WGS sequence"/>
</dbReference>
<accession>A0ABN9SQB5</accession>
<protein>
    <recommendedName>
        <fullName evidence="5">Alpha/beta hydrolase fold-3 domain-containing protein</fullName>
    </recommendedName>
</protein>
<evidence type="ECO:0000256" key="1">
    <source>
        <dbReference type="ARBA" id="ARBA00010515"/>
    </source>
</evidence>
<keyword evidence="4" id="KW-1133">Transmembrane helix</keyword>
<organism evidence="6 7">
    <name type="scientific">Prorocentrum cordatum</name>
    <dbReference type="NCBI Taxonomy" id="2364126"/>
    <lineage>
        <taxon>Eukaryota</taxon>
        <taxon>Sar</taxon>
        <taxon>Alveolata</taxon>
        <taxon>Dinophyceae</taxon>
        <taxon>Prorocentrales</taxon>
        <taxon>Prorocentraceae</taxon>
        <taxon>Prorocentrum</taxon>
    </lineage>
</organism>
<evidence type="ECO:0000313" key="7">
    <source>
        <dbReference type="Proteomes" id="UP001189429"/>
    </source>
</evidence>
<evidence type="ECO:0000313" key="6">
    <source>
        <dbReference type="EMBL" id="CAK0834120.1"/>
    </source>
</evidence>
<dbReference type="InterPro" id="IPR002168">
    <property type="entry name" value="Lipase_GDXG_HIS_AS"/>
</dbReference>
<dbReference type="InterPro" id="IPR013094">
    <property type="entry name" value="AB_hydrolase_3"/>
</dbReference>
<gene>
    <name evidence="6" type="ORF">PCOR1329_LOCUS31609</name>
</gene>
<dbReference type="SUPFAM" id="SSF53474">
    <property type="entry name" value="alpha/beta-Hydrolases"/>
    <property type="match status" value="1"/>
</dbReference>
<keyword evidence="7" id="KW-1185">Reference proteome</keyword>
<dbReference type="Pfam" id="PF07859">
    <property type="entry name" value="Abhydrolase_3"/>
    <property type="match status" value="1"/>
</dbReference>
<comment type="similarity">
    <text evidence="1">Belongs to the 'GDXG' lipolytic enzyme family.</text>
</comment>
<evidence type="ECO:0000259" key="5">
    <source>
        <dbReference type="Pfam" id="PF07859"/>
    </source>
</evidence>
<keyword evidence="2" id="KW-0378">Hydrolase</keyword>
<reference evidence="6" key="1">
    <citation type="submission" date="2023-10" db="EMBL/GenBank/DDBJ databases">
        <authorList>
            <person name="Chen Y."/>
            <person name="Shah S."/>
            <person name="Dougan E. K."/>
            <person name="Thang M."/>
            <person name="Chan C."/>
        </authorList>
    </citation>
    <scope>NUCLEOTIDE SEQUENCE [LARGE SCALE GENOMIC DNA]</scope>
</reference>
<dbReference type="PROSITE" id="PS01173">
    <property type="entry name" value="LIPASE_GDXG_HIS"/>
    <property type="match status" value="1"/>
</dbReference>
<evidence type="ECO:0000256" key="2">
    <source>
        <dbReference type="ARBA" id="ARBA00022801"/>
    </source>
</evidence>
<evidence type="ECO:0000256" key="3">
    <source>
        <dbReference type="SAM" id="MobiDB-lite"/>
    </source>
</evidence>
<keyword evidence="4" id="KW-0472">Membrane</keyword>
<feature type="domain" description="Alpha/beta hydrolase fold-3" evidence="5">
    <location>
        <begin position="77"/>
        <end position="275"/>
    </location>
</feature>
<feature type="compositionally biased region" description="Basic and acidic residues" evidence="3">
    <location>
        <begin position="348"/>
        <end position="359"/>
    </location>
</feature>